<dbReference type="Pfam" id="PF00082">
    <property type="entry name" value="Peptidase_S8"/>
    <property type="match status" value="1"/>
</dbReference>
<sequence length="146" mass="14760">MKTATNNLAAAGAFVAVSAGNKDANACQHPPANAAGAMTTAASTSTDTRWSGSNWGGCVEIYAPGKDLYLPDHPSGYRPGSGTSFASPHVAGVAALYKATHGDVGYTVIQDWMRANAAVGKISDNKSPDPALNGVTPNLLLTTGGL</sequence>
<protein>
    <submittedName>
        <fullName evidence="7">S8 family serine peptidase</fullName>
    </submittedName>
</protein>
<dbReference type="AlphaFoldDB" id="A0A849CBI2"/>
<dbReference type="PROSITE" id="PS00138">
    <property type="entry name" value="SUBTILASE_SER"/>
    <property type="match status" value="1"/>
</dbReference>
<comment type="caution">
    <text evidence="5">Lacks conserved residue(s) required for the propagation of feature annotation.</text>
</comment>
<evidence type="ECO:0000256" key="3">
    <source>
        <dbReference type="ARBA" id="ARBA00022801"/>
    </source>
</evidence>
<organism evidence="7 8">
    <name type="scientific">Nocardia uniformis</name>
    <dbReference type="NCBI Taxonomy" id="53432"/>
    <lineage>
        <taxon>Bacteria</taxon>
        <taxon>Bacillati</taxon>
        <taxon>Actinomycetota</taxon>
        <taxon>Actinomycetes</taxon>
        <taxon>Mycobacteriales</taxon>
        <taxon>Nocardiaceae</taxon>
        <taxon>Nocardia</taxon>
    </lineage>
</organism>
<comment type="caution">
    <text evidence="7">The sequence shown here is derived from an EMBL/GenBank/DDBJ whole genome shotgun (WGS) entry which is preliminary data.</text>
</comment>
<dbReference type="GO" id="GO:0005615">
    <property type="term" value="C:extracellular space"/>
    <property type="evidence" value="ECO:0007669"/>
    <property type="project" value="TreeGrafter"/>
</dbReference>
<dbReference type="SUPFAM" id="SSF52743">
    <property type="entry name" value="Subtilisin-like"/>
    <property type="match status" value="1"/>
</dbReference>
<dbReference type="RefSeq" id="WP_169815173.1">
    <property type="nucleotide sequence ID" value="NZ_JABELX010000018.1"/>
</dbReference>
<feature type="domain" description="Peptidase S8/S53" evidence="6">
    <location>
        <begin position="5"/>
        <end position="123"/>
    </location>
</feature>
<evidence type="ECO:0000313" key="8">
    <source>
        <dbReference type="Proteomes" id="UP000586827"/>
    </source>
</evidence>
<keyword evidence="8" id="KW-1185">Reference proteome</keyword>
<dbReference type="InterPro" id="IPR036852">
    <property type="entry name" value="Peptidase_S8/S53_dom_sf"/>
</dbReference>
<dbReference type="Gene3D" id="3.40.50.200">
    <property type="entry name" value="Peptidase S8/S53 domain"/>
    <property type="match status" value="1"/>
</dbReference>
<dbReference type="GO" id="GO:0006508">
    <property type="term" value="P:proteolysis"/>
    <property type="evidence" value="ECO:0007669"/>
    <property type="project" value="UniProtKB-KW"/>
</dbReference>
<evidence type="ECO:0000256" key="2">
    <source>
        <dbReference type="ARBA" id="ARBA00022670"/>
    </source>
</evidence>
<keyword evidence="3" id="KW-0378">Hydrolase</keyword>
<name>A0A849CBI2_9NOCA</name>
<dbReference type="InterPro" id="IPR050131">
    <property type="entry name" value="Peptidase_S8_subtilisin-like"/>
</dbReference>
<dbReference type="GO" id="GO:0004252">
    <property type="term" value="F:serine-type endopeptidase activity"/>
    <property type="evidence" value="ECO:0007669"/>
    <property type="project" value="InterPro"/>
</dbReference>
<proteinExistence type="inferred from homology"/>
<dbReference type="EMBL" id="JABELX010000018">
    <property type="protein sequence ID" value="NNH75068.1"/>
    <property type="molecule type" value="Genomic_DNA"/>
</dbReference>
<keyword evidence="4" id="KW-0720">Serine protease</keyword>
<dbReference type="Proteomes" id="UP000586827">
    <property type="component" value="Unassembled WGS sequence"/>
</dbReference>
<gene>
    <name evidence="7" type="ORF">HLB23_35345</name>
</gene>
<evidence type="ECO:0000256" key="5">
    <source>
        <dbReference type="PROSITE-ProRule" id="PRU01240"/>
    </source>
</evidence>
<evidence type="ECO:0000313" key="7">
    <source>
        <dbReference type="EMBL" id="NNH75068.1"/>
    </source>
</evidence>
<dbReference type="PANTHER" id="PTHR43806:SF11">
    <property type="entry name" value="CEREVISIN-RELATED"/>
    <property type="match status" value="1"/>
</dbReference>
<dbReference type="PANTHER" id="PTHR43806">
    <property type="entry name" value="PEPTIDASE S8"/>
    <property type="match status" value="1"/>
</dbReference>
<evidence type="ECO:0000256" key="1">
    <source>
        <dbReference type="ARBA" id="ARBA00011073"/>
    </source>
</evidence>
<dbReference type="PROSITE" id="PS51892">
    <property type="entry name" value="SUBTILASE"/>
    <property type="match status" value="1"/>
</dbReference>
<dbReference type="InterPro" id="IPR000209">
    <property type="entry name" value="Peptidase_S8/S53_dom"/>
</dbReference>
<dbReference type="InterPro" id="IPR023828">
    <property type="entry name" value="Peptidase_S8_Ser-AS"/>
</dbReference>
<accession>A0A849CBI2</accession>
<evidence type="ECO:0000259" key="6">
    <source>
        <dbReference type="Pfam" id="PF00082"/>
    </source>
</evidence>
<evidence type="ECO:0000256" key="4">
    <source>
        <dbReference type="ARBA" id="ARBA00022825"/>
    </source>
</evidence>
<comment type="similarity">
    <text evidence="1 5">Belongs to the peptidase S8 family.</text>
</comment>
<keyword evidence="2" id="KW-0645">Protease</keyword>
<reference evidence="7 8" key="1">
    <citation type="submission" date="2020-05" db="EMBL/GenBank/DDBJ databases">
        <title>MicrobeNet Type strains.</title>
        <authorList>
            <person name="Nicholson A.C."/>
        </authorList>
    </citation>
    <scope>NUCLEOTIDE SEQUENCE [LARGE SCALE GENOMIC DNA]</scope>
    <source>
        <strain evidence="7 8">JCM 3224</strain>
    </source>
</reference>